<dbReference type="EMBL" id="JARKHS020002444">
    <property type="protein sequence ID" value="KAK8786745.1"/>
    <property type="molecule type" value="Genomic_DNA"/>
</dbReference>
<dbReference type="AlphaFoldDB" id="A0AAQ4FJ62"/>
<keyword evidence="3" id="KW-1185">Reference proteome</keyword>
<protein>
    <submittedName>
        <fullName evidence="2">Uncharacterized protein</fullName>
    </submittedName>
</protein>
<comment type="caution">
    <text evidence="2">The sequence shown here is derived from an EMBL/GenBank/DDBJ whole genome shotgun (WGS) entry which is preliminary data.</text>
</comment>
<proteinExistence type="predicted"/>
<name>A0AAQ4FJ62_AMBAM</name>
<feature type="region of interest" description="Disordered" evidence="1">
    <location>
        <begin position="32"/>
        <end position="131"/>
    </location>
</feature>
<organism evidence="2 3">
    <name type="scientific">Amblyomma americanum</name>
    <name type="common">Lone star tick</name>
    <dbReference type="NCBI Taxonomy" id="6943"/>
    <lineage>
        <taxon>Eukaryota</taxon>
        <taxon>Metazoa</taxon>
        <taxon>Ecdysozoa</taxon>
        <taxon>Arthropoda</taxon>
        <taxon>Chelicerata</taxon>
        <taxon>Arachnida</taxon>
        <taxon>Acari</taxon>
        <taxon>Parasitiformes</taxon>
        <taxon>Ixodida</taxon>
        <taxon>Ixodoidea</taxon>
        <taxon>Ixodidae</taxon>
        <taxon>Amblyomminae</taxon>
        <taxon>Amblyomma</taxon>
    </lineage>
</organism>
<accession>A0AAQ4FJ62</accession>
<evidence type="ECO:0000256" key="1">
    <source>
        <dbReference type="SAM" id="MobiDB-lite"/>
    </source>
</evidence>
<evidence type="ECO:0000313" key="3">
    <source>
        <dbReference type="Proteomes" id="UP001321473"/>
    </source>
</evidence>
<feature type="non-terminal residue" evidence="2">
    <location>
        <position position="1"/>
    </location>
</feature>
<dbReference type="Proteomes" id="UP001321473">
    <property type="component" value="Unassembled WGS sequence"/>
</dbReference>
<gene>
    <name evidence="2" type="ORF">V5799_023481</name>
</gene>
<reference evidence="2 3" key="1">
    <citation type="journal article" date="2023" name="Arcadia Sci">
        <title>De novo assembly of a long-read Amblyomma americanum tick genome.</title>
        <authorList>
            <person name="Chou S."/>
            <person name="Poskanzer K.E."/>
            <person name="Rollins M."/>
            <person name="Thuy-Boun P.S."/>
        </authorList>
    </citation>
    <scope>NUCLEOTIDE SEQUENCE [LARGE SCALE GENOMIC DNA]</scope>
    <source>
        <strain evidence="2">F_SG_1</strain>
        <tissue evidence="2">Salivary glands</tissue>
    </source>
</reference>
<sequence length="131" mass="14771">RARSRDSPEEFAVAGFRRGRFISRFVRLCFTPSSPERQHLGPNDGGGSARTGRFRDRVTSGRRAIPGRSSREPHRHTHRIAHVTRRKRGPPVLERVRAALTRHTRRQRAGTSIQRGGDQQPSTFGSLSPGR</sequence>
<evidence type="ECO:0000313" key="2">
    <source>
        <dbReference type="EMBL" id="KAK8786745.1"/>
    </source>
</evidence>
<feature type="compositionally biased region" description="Polar residues" evidence="1">
    <location>
        <begin position="109"/>
        <end position="131"/>
    </location>
</feature>
<feature type="compositionally biased region" description="Basic residues" evidence="1">
    <location>
        <begin position="73"/>
        <end position="89"/>
    </location>
</feature>